<dbReference type="Gene3D" id="3.20.20.80">
    <property type="entry name" value="Glycosidases"/>
    <property type="match status" value="1"/>
</dbReference>
<dbReference type="SMART" id="SM00560">
    <property type="entry name" value="LamGL"/>
    <property type="match status" value="2"/>
</dbReference>
<proteinExistence type="inferred from homology"/>
<evidence type="ECO:0000256" key="6">
    <source>
        <dbReference type="ARBA" id="ARBA00023157"/>
    </source>
</evidence>
<evidence type="ECO:0000256" key="1">
    <source>
        <dbReference type="ARBA" id="ARBA00001412"/>
    </source>
</evidence>
<evidence type="ECO:0000313" key="12">
    <source>
        <dbReference type="EMBL" id="QLK25936.1"/>
    </source>
</evidence>
<dbReference type="InterPro" id="IPR011013">
    <property type="entry name" value="Gal_mutarotase_sf_dom"/>
</dbReference>
<comment type="catalytic activity">
    <reaction evidence="1">
        <text>Hydrolysis of terminal non-reducing beta-D-galactose residues in beta-D-galactosides.</text>
        <dbReference type="EC" id="3.2.1.23"/>
    </reaction>
</comment>
<feature type="domain" description="LamG-like jellyroll fold" evidence="10">
    <location>
        <begin position="773"/>
        <end position="901"/>
    </location>
</feature>
<dbReference type="InterPro" id="IPR013320">
    <property type="entry name" value="ConA-like_dom_sf"/>
</dbReference>
<dbReference type="Proteomes" id="UP000510869">
    <property type="component" value="Chromosome"/>
</dbReference>
<dbReference type="Pfam" id="PF16353">
    <property type="entry name" value="LacZ_4"/>
    <property type="match status" value="1"/>
</dbReference>
<evidence type="ECO:0000256" key="5">
    <source>
        <dbReference type="ARBA" id="ARBA00022801"/>
    </source>
</evidence>
<dbReference type="GO" id="GO:0030246">
    <property type="term" value="F:carbohydrate binding"/>
    <property type="evidence" value="ECO:0007669"/>
    <property type="project" value="InterPro"/>
</dbReference>
<evidence type="ECO:0000256" key="4">
    <source>
        <dbReference type="ARBA" id="ARBA00022729"/>
    </source>
</evidence>
<keyword evidence="4" id="KW-0732">Signal</keyword>
<feature type="domain" description="Beta galactosidase small chain/" evidence="11">
    <location>
        <begin position="1117"/>
        <end position="1605"/>
    </location>
</feature>
<dbReference type="OrthoDB" id="38162at2157"/>
<keyword evidence="13" id="KW-1185">Reference proteome</keyword>
<dbReference type="CDD" id="cd00110">
    <property type="entry name" value="LamG"/>
    <property type="match status" value="1"/>
</dbReference>
<dbReference type="GO" id="GO:0005990">
    <property type="term" value="P:lactose catabolic process"/>
    <property type="evidence" value="ECO:0007669"/>
    <property type="project" value="TreeGrafter"/>
</dbReference>
<dbReference type="GO" id="GO:0009341">
    <property type="term" value="C:beta-galactosidase complex"/>
    <property type="evidence" value="ECO:0007669"/>
    <property type="project" value="InterPro"/>
</dbReference>
<dbReference type="PROSITE" id="PS00608">
    <property type="entry name" value="GLYCOSYL_HYDROL_F2_2"/>
    <property type="match status" value="1"/>
</dbReference>
<dbReference type="InterPro" id="IPR008979">
    <property type="entry name" value="Galactose-bd-like_sf"/>
</dbReference>
<organism evidence="12 13">
    <name type="scientific">Natrinema zhouii</name>
    <dbReference type="NCBI Taxonomy" id="1710539"/>
    <lineage>
        <taxon>Archaea</taxon>
        <taxon>Methanobacteriati</taxon>
        <taxon>Methanobacteriota</taxon>
        <taxon>Stenosarchaea group</taxon>
        <taxon>Halobacteria</taxon>
        <taxon>Halobacteriales</taxon>
        <taxon>Natrialbaceae</taxon>
        <taxon>Natrinema</taxon>
    </lineage>
</organism>
<dbReference type="EMBL" id="CP059154">
    <property type="protein sequence ID" value="QLK25936.1"/>
    <property type="molecule type" value="Genomic_DNA"/>
</dbReference>
<dbReference type="SUPFAM" id="SSF51445">
    <property type="entry name" value="(Trans)glycosidases"/>
    <property type="match status" value="1"/>
</dbReference>
<dbReference type="Pfam" id="PF02929">
    <property type="entry name" value="Bgal_small_N"/>
    <property type="match status" value="2"/>
</dbReference>
<dbReference type="InterPro" id="IPR001791">
    <property type="entry name" value="Laminin_G"/>
</dbReference>
<dbReference type="Gene3D" id="2.60.120.260">
    <property type="entry name" value="Galactose-binding domain-like"/>
    <property type="match status" value="1"/>
</dbReference>
<dbReference type="SUPFAM" id="SSF49303">
    <property type="entry name" value="beta-Galactosidase/glucuronidase domain"/>
    <property type="match status" value="2"/>
</dbReference>
<dbReference type="PANTHER" id="PTHR46323:SF2">
    <property type="entry name" value="BETA-GALACTOSIDASE"/>
    <property type="match status" value="1"/>
</dbReference>
<dbReference type="Gene3D" id="2.60.40.10">
    <property type="entry name" value="Immunoglobulins"/>
    <property type="match status" value="3"/>
</dbReference>
<keyword evidence="7" id="KW-0326">Glycosidase</keyword>
<dbReference type="Pfam" id="PF13385">
    <property type="entry name" value="Laminin_G_3"/>
    <property type="match status" value="2"/>
</dbReference>
<dbReference type="InterPro" id="IPR014718">
    <property type="entry name" value="GH-type_carb-bd"/>
</dbReference>
<dbReference type="SMART" id="SM01038">
    <property type="entry name" value="Bgal_small_N"/>
    <property type="match status" value="1"/>
</dbReference>
<dbReference type="InterPro" id="IPR006558">
    <property type="entry name" value="LamG-like"/>
</dbReference>
<evidence type="ECO:0000259" key="11">
    <source>
        <dbReference type="SMART" id="SM01038"/>
    </source>
</evidence>
<dbReference type="InterPro" id="IPR006104">
    <property type="entry name" value="Glyco_hydro_2_N"/>
</dbReference>
<evidence type="ECO:0000313" key="13">
    <source>
        <dbReference type="Proteomes" id="UP000510869"/>
    </source>
</evidence>
<name>A0A7D6CPG7_9EURY</name>
<sequence>MTRERERGAERGLGTSLAASRREFLATTGMAALVPAAVGASVGAPDTGDPGPGRIRNLSAYLEDPTVFAENREPTHVTTAIPYESMGTARRADEPFTELESRFEQSSYVRSLNGEWDFRFYERPSELADSYDGVTDWDSISVPSVWQTEGYDQRLYTNNSITWDHYDPSQAGDLVPGEDGLVDVPGVDDDGANPVGTYRRTFTVPSEWDGREVFLHFEGAKQAYFVWIDGEYVGFQQGAMTPGEFDVTDHVAPGKESQVTVQVYRWSDGEALETIDMFRYSGIHRSVYLYSTPQVHMRDFDVRTALDDDYEDATLAVDVELANYTDDERGEYTVTGHLFGPDRAHPGRGPPDDRGKPGEKGGRGKPGRNGDRGKSGRGDDRGKSGRNGDRGKPGRNDPPHGRNVATVSASETVDSDGAVLALEADVEDPAKWSAEHPTLYTLVLELVSEDETTEFMLEKVGFREYETNRGEQGAVITVNGEPVNVKGVNRHETDPDSGRTVPIETLREDLETMKRFNVNAVRTSHYPNDPSLYRLADEYGIYVQDEVYVESHWWEDLLADTEVYHEQAVERFRRMVLRDRNHASVFSWSTGNEAGTGAEHLNMAALAMDSDAYLPPDTADVNGVGPVESYDGPVEGLAPDRLMYHQPNGGGWNVEYSDMLGPRYPSVGTLLRTADGSHIGDGLRSVVMGEYNHAMGNSLGLVHEMWSEHIMPPVRRATNRAGDDGHGALVGSPDVVPGPDAAPSTNTDGAVVLGGSGDYLDVRTVPTPDETSPGFTVGLSVRDLETSADSPLITGGDRYALRIADGSLEFAVDGDGETVTAPVPDRLSDDEWHAIVGVYGADELRLYVDGEELASGPHSTDGLAVTDGDTRVTIGTDAENDAYASLAIDAVGIYERAVDADEAADADGTSDAGAVVRYDFADLLRDQSLQGGFVWDWVNQDLNDVNTDGEPFQFYHEDGPDGAFSLNGLLWSDRRPQPELWQLKHSHQPVGVADADVADGEIYVTNQYAFTALDALEGSWELVADDEPIQSGDLELDLSPGESRRVSVPLEEPDDIEPGTEYRLTLSFTLPEGTEYADAGHEVAFEQLDVPFDVPEPEPVDPVEMAPLTVSDGDDIVVSGEGFEYAFDGDIGTLTSMRYDGTEVLDRGPLFNAWRAPIMNEIQQWGSSPAYSWYDAGLDELTHSVESMAVNRSGDSVVDVAVESFVEGAAADVRITPDATEFGNDGILRNEPSVVEGISGTAVEFGDGSSLAFEQSDSLDITDGGLTLECWVRPGEPQAGGAAQTYISKGGRQYLLKRRRAGRDGYLEFVFNAGGGWQVADAPVPDNWTDGWHHLAGVWDGTEMRLYVDGEQRGSSAAFDGPLTHVDAPTEVAPGVADGTAMDNVRIYDRALTPAELETLADDPIDGAVAWLNLDEFEDVDRDGPGFETSYRYRVYGSGDVVLDVETDPNRQLRSTVEGWLPKVGVQIELPERFDEFEWYGRGELETYPDRKWGVPVDRYAGSVDEQYVPYLPPTDNGNKADTRWATLSDGDVGLLGVAGDASMNVSLEQWANLDAAAHQYELEDRGSVGFNLDHAVTGVGGTPTDPIDRYQVETEPATFRFVLRPFATDEADSMDLANRGFPDDE</sequence>
<evidence type="ECO:0000256" key="3">
    <source>
        <dbReference type="ARBA" id="ARBA00012756"/>
    </source>
</evidence>
<evidence type="ECO:0000256" key="2">
    <source>
        <dbReference type="ARBA" id="ARBA00007401"/>
    </source>
</evidence>
<dbReference type="InterPro" id="IPR004199">
    <property type="entry name" value="B-gal_small/dom_5"/>
</dbReference>
<dbReference type="SUPFAM" id="SSF74650">
    <property type="entry name" value="Galactose mutarotase-like"/>
    <property type="match status" value="2"/>
</dbReference>
<dbReference type="Pfam" id="PF02837">
    <property type="entry name" value="Glyco_hydro_2_N"/>
    <property type="match status" value="2"/>
</dbReference>
<dbReference type="PANTHER" id="PTHR46323">
    <property type="entry name" value="BETA-GALACTOSIDASE"/>
    <property type="match status" value="1"/>
</dbReference>
<dbReference type="InterPro" id="IPR013783">
    <property type="entry name" value="Ig-like_fold"/>
</dbReference>
<reference evidence="12 13" key="1">
    <citation type="submission" date="2020-07" db="EMBL/GenBank/DDBJ databases">
        <title>Natrinema (YPL30) sp. nov. and Haloterrigena xxxxxx (YPL8) sp. nov., isolated from a salt mine.</title>
        <authorList>
            <person name="Cui H."/>
        </authorList>
    </citation>
    <scope>NUCLEOTIDE SEQUENCE [LARGE SCALE GENOMIC DNA]</scope>
    <source>
        <strain evidence="12 13">YPL13</strain>
    </source>
</reference>
<feature type="region of interest" description="Disordered" evidence="9">
    <location>
        <begin position="332"/>
        <end position="412"/>
    </location>
</feature>
<feature type="domain" description="LamG-like jellyroll fold" evidence="10">
    <location>
        <begin position="1264"/>
        <end position="1395"/>
    </location>
</feature>
<dbReference type="InterPro" id="IPR050347">
    <property type="entry name" value="Bact_Beta-galactosidase"/>
</dbReference>
<comment type="similarity">
    <text evidence="2">Belongs to the glycosyl hydrolase 2 family.</text>
</comment>
<dbReference type="Gene3D" id="2.70.98.10">
    <property type="match status" value="2"/>
</dbReference>
<dbReference type="PRINTS" id="PR00132">
    <property type="entry name" value="GLHYDRLASE2"/>
</dbReference>
<dbReference type="GeneID" id="56145131"/>
<evidence type="ECO:0000256" key="8">
    <source>
        <dbReference type="ARBA" id="ARBA00032230"/>
    </source>
</evidence>
<evidence type="ECO:0000256" key="7">
    <source>
        <dbReference type="ARBA" id="ARBA00023295"/>
    </source>
</evidence>
<accession>A0A7D6CPG7</accession>
<dbReference type="Pfam" id="PF02836">
    <property type="entry name" value="Glyco_hydro_2_C"/>
    <property type="match status" value="2"/>
</dbReference>
<evidence type="ECO:0000259" key="10">
    <source>
        <dbReference type="SMART" id="SM00560"/>
    </source>
</evidence>
<dbReference type="InterPro" id="IPR006101">
    <property type="entry name" value="Glyco_hydro_2"/>
</dbReference>
<dbReference type="InterPro" id="IPR006102">
    <property type="entry name" value="Ig-like_GH2"/>
</dbReference>
<keyword evidence="5" id="KW-0378">Hydrolase</keyword>
<evidence type="ECO:0000256" key="9">
    <source>
        <dbReference type="SAM" id="MobiDB-lite"/>
    </source>
</evidence>
<dbReference type="GO" id="GO:0004565">
    <property type="term" value="F:beta-galactosidase activity"/>
    <property type="evidence" value="ECO:0007669"/>
    <property type="project" value="UniProtKB-EC"/>
</dbReference>
<feature type="compositionally biased region" description="Basic and acidic residues" evidence="9">
    <location>
        <begin position="340"/>
        <end position="400"/>
    </location>
</feature>
<dbReference type="SUPFAM" id="SSF49785">
    <property type="entry name" value="Galactose-binding domain-like"/>
    <property type="match status" value="1"/>
</dbReference>
<dbReference type="RefSeq" id="WP_180841117.1">
    <property type="nucleotide sequence ID" value="NZ_CP059154.1"/>
</dbReference>
<dbReference type="PROSITE" id="PS51318">
    <property type="entry name" value="TAT"/>
    <property type="match status" value="1"/>
</dbReference>
<keyword evidence="6" id="KW-1015">Disulfide bond</keyword>
<dbReference type="InterPro" id="IPR036156">
    <property type="entry name" value="Beta-gal/glucu_dom_sf"/>
</dbReference>
<dbReference type="InterPro" id="IPR032312">
    <property type="entry name" value="LacZ_4"/>
</dbReference>
<dbReference type="Pfam" id="PF00703">
    <property type="entry name" value="Glyco_hydro_2"/>
    <property type="match status" value="1"/>
</dbReference>
<dbReference type="Gene3D" id="2.60.120.200">
    <property type="match status" value="2"/>
</dbReference>
<dbReference type="EC" id="3.2.1.23" evidence="3"/>
<dbReference type="InterPro" id="IPR017853">
    <property type="entry name" value="GH"/>
</dbReference>
<dbReference type="InterPro" id="IPR006311">
    <property type="entry name" value="TAT_signal"/>
</dbReference>
<protein>
    <recommendedName>
        <fullName evidence="3">beta-galactosidase</fullName>
        <ecNumber evidence="3">3.2.1.23</ecNumber>
    </recommendedName>
    <alternativeName>
        <fullName evidence="8">Lactase</fullName>
    </alternativeName>
</protein>
<dbReference type="KEGG" id="nay:HYG81_17960"/>
<dbReference type="SUPFAM" id="SSF49899">
    <property type="entry name" value="Concanavalin A-like lectins/glucanases"/>
    <property type="match status" value="2"/>
</dbReference>
<dbReference type="InterPro" id="IPR006103">
    <property type="entry name" value="Glyco_hydro_2_cat"/>
</dbReference>
<gene>
    <name evidence="12" type="ORF">HYG81_17960</name>
</gene>
<dbReference type="InterPro" id="IPR023232">
    <property type="entry name" value="Glyco_hydro_2_AS"/>
</dbReference>